<keyword evidence="3" id="KW-1185">Reference proteome</keyword>
<proteinExistence type="predicted"/>
<evidence type="ECO:0000313" key="3">
    <source>
        <dbReference type="Proteomes" id="UP001234880"/>
    </source>
</evidence>
<dbReference type="EMBL" id="JAURUE010000001">
    <property type="protein sequence ID" value="MDP9609106.1"/>
    <property type="molecule type" value="Genomic_DNA"/>
</dbReference>
<protein>
    <submittedName>
        <fullName evidence="2">Uncharacterized protein</fullName>
    </submittedName>
</protein>
<reference evidence="2 3" key="1">
    <citation type="submission" date="2023-07" db="EMBL/GenBank/DDBJ databases">
        <title>Sequencing the genomes of 1000 actinobacteria strains.</title>
        <authorList>
            <person name="Klenk H.-P."/>
        </authorList>
    </citation>
    <scope>NUCLEOTIDE SEQUENCE [LARGE SCALE GENOMIC DNA]</scope>
    <source>
        <strain evidence="2 3">DSM 41600</strain>
    </source>
</reference>
<name>A0ABT9KL10_9ACTN</name>
<dbReference type="Proteomes" id="UP001234880">
    <property type="component" value="Unassembled WGS sequence"/>
</dbReference>
<evidence type="ECO:0000256" key="1">
    <source>
        <dbReference type="SAM" id="MobiDB-lite"/>
    </source>
</evidence>
<comment type="caution">
    <text evidence="2">The sequence shown here is derived from an EMBL/GenBank/DDBJ whole genome shotgun (WGS) entry which is preliminary data.</text>
</comment>
<gene>
    <name evidence="2" type="ORF">JOF35_001383</name>
</gene>
<sequence>MEDLVTGGLKGDAEAGPVRVGSRNGAGGVGDGDPDHLVGRQQRIDLLRDARQGTGPQYTAAEHGLLDGEIGGLHFPPLVVQPDQLERWAAAVIEQGRGQAVYAGVPPGGGGDGDLALDDADLHGADPGEEGAIVEPSQDGRLARGGEPGQEVGAGVVHGLQEGVGGESPVQQYDHALAHRAHQATPEDGFAGLAGAEDRVDDCLRVPQATRAMSRTCG</sequence>
<organism evidence="2 3">
    <name type="scientific">Streptomyces demainii</name>
    <dbReference type="NCBI Taxonomy" id="588122"/>
    <lineage>
        <taxon>Bacteria</taxon>
        <taxon>Bacillati</taxon>
        <taxon>Actinomycetota</taxon>
        <taxon>Actinomycetes</taxon>
        <taxon>Kitasatosporales</taxon>
        <taxon>Streptomycetaceae</taxon>
        <taxon>Streptomyces</taxon>
    </lineage>
</organism>
<evidence type="ECO:0000313" key="2">
    <source>
        <dbReference type="EMBL" id="MDP9609106.1"/>
    </source>
</evidence>
<feature type="region of interest" description="Disordered" evidence="1">
    <location>
        <begin position="1"/>
        <end position="37"/>
    </location>
</feature>
<accession>A0ABT9KL10</accession>